<feature type="region of interest" description="Disordered" evidence="1">
    <location>
        <begin position="1350"/>
        <end position="1391"/>
    </location>
</feature>
<evidence type="ECO:0000259" key="3">
    <source>
        <dbReference type="Pfam" id="PF11847"/>
    </source>
</evidence>
<sequence>MPSDLRPARTPPDTRARDRARILVSLLVLQTLAFTAAPGRILPDTKLDMALNPSGFLSRALHMWDPAVSLGQVQNQAYGYFFPMGPFYLLGDLLHVPPWITQRLWLGLVLCTAFLGVVKLAKALGMGSPSTRLLAGFAYALAPRAQVLLGTNSSEFWPTAVLPWMLLPLVTVRSPRRAAALSALAVVACGGINATAELAVLVVPLLYLLWHRGRLLGWWFPLVAAASFWWLAPTYLMGRHIFEFLPYTETAATTTSITSPVNVLRGTSQWTAFLPTWFNPWWPAGNVLAYSTWLILATALVAGLGLLGIRRSPHRPFLATTLLLGLAVIVTGHSGTFLADHFRDLLDGPLAAFRNLHKFDALLRLPLSLGLACLLPVAARYRVYGWKAPGWFSASRRKALDLAGERRTAAGLRAVERARRFGAARTLAVVMVGLTAVPAVTPGLGIPNAPKGVPRYMQDATGWLDERLGQRDGAVLSLPGQQFGQYVYGQMMDDPLQSLFQGRWAGRMVTPGGSAGLARLMEAVDERFADGLGSPGLAAVLSRMGVRYLLIRNDADRNVLKGAWPARLHDALAAMPEIRRVAAFGDPVGAKFTDATGSVDQEYEPVEIYEVPRTETVASVAEQEPLRVGGGPEALIALADLGLLDGGRPVLLNDGDPDVATDTLRRREVSFSNLRGGSSPTLEADQEYTGDAAVKDFTEDGWEAYRSVAELSGIKGVTASSSAADITSAPDNGSLARHPFAALDGDSDTYWASSGWSGASGEWLEVEFAEARDPKRIQVAFGRGDFLGPAVTEVEVSTAAGRLVQRVRDTSAAQPLDVPAGATTRLRIKVTGTAATSEVTLGTRVAISELAVPGVTPRRAVSVPGSAGTQVFTGLNGYSPACMRGSKSWVCSPYLAAESEEGSSFHRTFTSPGGPVRLSGTTIVADGETVSGHTGAEGITASSLLVEHPAALPRSAFDGDRATVWISSMDEEEPTLTRELGAARTVSRLVFRFPAKRGVTRVTVSGDRGQTREGLINEKGVFTFAPLKTKTLTIGFPFAKAVQVSEVEIPGVPVLRLTGPVPSSCGTGPSFTLGSAEIETRLVGATRSDLLAGRPVRYESCRAVSSPAGRQTLSSTNASFLISTAALRPAPSAVPAKTVAQDGGTTITRWDAAERRVDVRPSGSGTASYLVVAENFNEGWTAALGGKRLKAVRLDGWKQAWELPAGASGTVRLLYEPDRTYRLCLLVGLVLVLLVVVLAAVPGTGPTPARPTGRGARLRWAVPLLGLWTAGPVGLAAGAAALPLARRLPGFSPPVLAGLAAWSTVLGGYLYTHGLPEPYAFFTRWLPSLLILLLGALLLTPAAEPLGGLLDEEVAERGEEQREERRDAQDEPEVPQEQGPSGEVVPQLDHR</sequence>
<accession>A0ABP6H1W6</accession>
<dbReference type="InterPro" id="IPR008979">
    <property type="entry name" value="Galactose-bd-like_sf"/>
</dbReference>
<feature type="transmembrane region" description="Helical" evidence="2">
    <location>
        <begin position="287"/>
        <end position="309"/>
    </location>
</feature>
<keyword evidence="2" id="KW-0812">Transmembrane</keyword>
<gene>
    <name evidence="4" type="ORF">GCM10010439_52650</name>
</gene>
<feature type="compositionally biased region" description="Basic and acidic residues" evidence="1">
    <location>
        <begin position="1355"/>
        <end position="1369"/>
    </location>
</feature>
<evidence type="ECO:0000256" key="2">
    <source>
        <dbReference type="SAM" id="Phobius"/>
    </source>
</evidence>
<proteinExistence type="predicted"/>
<name>A0ABP6H1W6_9ACTN</name>
<feature type="transmembrane region" description="Helical" evidence="2">
    <location>
        <begin position="359"/>
        <end position="379"/>
    </location>
</feature>
<organism evidence="4 5">
    <name type="scientific">Actinocorallia aurantiaca</name>
    <dbReference type="NCBI Taxonomy" id="46204"/>
    <lineage>
        <taxon>Bacteria</taxon>
        <taxon>Bacillati</taxon>
        <taxon>Actinomycetota</taxon>
        <taxon>Actinomycetes</taxon>
        <taxon>Streptosporangiales</taxon>
        <taxon>Thermomonosporaceae</taxon>
        <taxon>Actinocorallia</taxon>
    </lineage>
</organism>
<dbReference type="InterPro" id="IPR021798">
    <property type="entry name" value="AftD_N"/>
</dbReference>
<evidence type="ECO:0000313" key="4">
    <source>
        <dbReference type="EMBL" id="GAA2733202.1"/>
    </source>
</evidence>
<feature type="transmembrane region" description="Helical" evidence="2">
    <location>
        <begin position="216"/>
        <end position="232"/>
    </location>
</feature>
<feature type="transmembrane region" description="Helical" evidence="2">
    <location>
        <begin position="316"/>
        <end position="339"/>
    </location>
</feature>
<dbReference type="Proteomes" id="UP001501842">
    <property type="component" value="Unassembled WGS sequence"/>
</dbReference>
<keyword evidence="5" id="KW-1185">Reference proteome</keyword>
<feature type="transmembrane region" description="Helical" evidence="2">
    <location>
        <begin position="184"/>
        <end position="210"/>
    </location>
</feature>
<feature type="transmembrane region" description="Helical" evidence="2">
    <location>
        <begin position="1318"/>
        <end position="1339"/>
    </location>
</feature>
<keyword evidence="2" id="KW-1133">Transmembrane helix</keyword>
<keyword evidence="2" id="KW-0472">Membrane</keyword>
<feature type="transmembrane region" description="Helical" evidence="2">
    <location>
        <begin position="20"/>
        <end position="42"/>
    </location>
</feature>
<dbReference type="Pfam" id="PF11847">
    <property type="entry name" value="GT-C_AftD"/>
    <property type="match status" value="1"/>
</dbReference>
<feature type="transmembrane region" description="Helical" evidence="2">
    <location>
        <begin position="104"/>
        <end position="121"/>
    </location>
</feature>
<feature type="transmembrane region" description="Helical" evidence="2">
    <location>
        <begin position="1223"/>
        <end position="1241"/>
    </location>
</feature>
<dbReference type="EMBL" id="BAAATZ010000025">
    <property type="protein sequence ID" value="GAA2733202.1"/>
    <property type="molecule type" value="Genomic_DNA"/>
</dbReference>
<comment type="caution">
    <text evidence="4">The sequence shown here is derived from an EMBL/GenBank/DDBJ whole genome shotgun (WGS) entry which is preliminary data.</text>
</comment>
<feature type="transmembrane region" description="Helical" evidence="2">
    <location>
        <begin position="1294"/>
        <end position="1312"/>
    </location>
</feature>
<feature type="domain" description="Alpha-(1-&gt;3)-arabinofuranosyltransferase N-terminal GT-C" evidence="3">
    <location>
        <begin position="29"/>
        <end position="689"/>
    </location>
</feature>
<dbReference type="Gene3D" id="2.60.120.260">
    <property type="entry name" value="Galactose-binding domain-like"/>
    <property type="match status" value="2"/>
</dbReference>
<feature type="transmembrane region" description="Helical" evidence="2">
    <location>
        <begin position="1261"/>
        <end position="1282"/>
    </location>
</feature>
<protein>
    <submittedName>
        <fullName evidence="4">Alpha-(1-&gt;3)-arabinofuranosyltransferase</fullName>
    </submittedName>
</protein>
<evidence type="ECO:0000313" key="5">
    <source>
        <dbReference type="Proteomes" id="UP001501842"/>
    </source>
</evidence>
<evidence type="ECO:0000256" key="1">
    <source>
        <dbReference type="SAM" id="MobiDB-lite"/>
    </source>
</evidence>
<dbReference type="SUPFAM" id="SSF49785">
    <property type="entry name" value="Galactose-binding domain-like"/>
    <property type="match status" value="1"/>
</dbReference>
<reference evidence="5" key="1">
    <citation type="journal article" date="2019" name="Int. J. Syst. Evol. Microbiol.">
        <title>The Global Catalogue of Microorganisms (GCM) 10K type strain sequencing project: providing services to taxonomists for standard genome sequencing and annotation.</title>
        <authorList>
            <consortium name="The Broad Institute Genomics Platform"/>
            <consortium name="The Broad Institute Genome Sequencing Center for Infectious Disease"/>
            <person name="Wu L."/>
            <person name="Ma J."/>
        </authorList>
    </citation>
    <scope>NUCLEOTIDE SEQUENCE [LARGE SCALE GENOMIC DNA]</scope>
    <source>
        <strain evidence="5">JCM 8201</strain>
    </source>
</reference>